<proteinExistence type="predicted"/>
<sequence>MHVIYKVKGYKRYLTSLTTSLVLSTNSLFLICVGPLLSIMKNT</sequence>
<reference evidence="2 3" key="1">
    <citation type="submission" date="2016-09" db="EMBL/GenBank/DDBJ databases">
        <title>Draft Genome Sequence of four Alteromonas macleodii strains isolated from copper coupons and grown long-term at elevated copper levels.</title>
        <authorList>
            <person name="Cusick K."/>
            <person name="Dale J."/>
            <person name="Little B."/>
            <person name="Biffinger J."/>
        </authorList>
    </citation>
    <scope>NUCLEOTIDE SEQUENCE [LARGE SCALE GENOMIC DNA]</scope>
    <source>
        <strain evidence="2 3">KCP01</strain>
    </source>
</reference>
<keyword evidence="1" id="KW-1133">Transmembrane helix</keyword>
<gene>
    <name evidence="2" type="ORF">BFV95_3689</name>
</gene>
<accession>A0AB36FTV5</accession>
<evidence type="ECO:0000313" key="3">
    <source>
        <dbReference type="Proteomes" id="UP000095392"/>
    </source>
</evidence>
<keyword evidence="1" id="KW-0472">Membrane</keyword>
<dbReference type="EMBL" id="MIPY01000034">
    <property type="protein sequence ID" value="OES26880.1"/>
    <property type="molecule type" value="Genomic_DNA"/>
</dbReference>
<keyword evidence="3" id="KW-1185">Reference proteome</keyword>
<organism evidence="2 3">
    <name type="scientific">Alteromonas macleodii</name>
    <name type="common">Pseudoalteromonas macleodii</name>
    <dbReference type="NCBI Taxonomy" id="28108"/>
    <lineage>
        <taxon>Bacteria</taxon>
        <taxon>Pseudomonadati</taxon>
        <taxon>Pseudomonadota</taxon>
        <taxon>Gammaproteobacteria</taxon>
        <taxon>Alteromonadales</taxon>
        <taxon>Alteromonadaceae</taxon>
        <taxon>Alteromonas/Salinimonas group</taxon>
        <taxon>Alteromonas</taxon>
    </lineage>
</organism>
<keyword evidence="1" id="KW-0812">Transmembrane</keyword>
<evidence type="ECO:0000313" key="2">
    <source>
        <dbReference type="EMBL" id="OES26880.1"/>
    </source>
</evidence>
<name>A0AB36FTV5_ALTMA</name>
<protein>
    <submittedName>
        <fullName evidence="2">Uncharacterized protein</fullName>
    </submittedName>
</protein>
<feature type="transmembrane region" description="Helical" evidence="1">
    <location>
        <begin position="21"/>
        <end position="40"/>
    </location>
</feature>
<evidence type="ECO:0000256" key="1">
    <source>
        <dbReference type="SAM" id="Phobius"/>
    </source>
</evidence>
<dbReference type="Proteomes" id="UP000095392">
    <property type="component" value="Unassembled WGS sequence"/>
</dbReference>
<comment type="caution">
    <text evidence="2">The sequence shown here is derived from an EMBL/GenBank/DDBJ whole genome shotgun (WGS) entry which is preliminary data.</text>
</comment>
<dbReference type="AlphaFoldDB" id="A0AB36FTV5"/>